<name>A0AAD6SP30_9AGAR</name>
<dbReference type="EMBL" id="JARJCM010000096">
    <property type="protein sequence ID" value="KAJ7029943.1"/>
    <property type="molecule type" value="Genomic_DNA"/>
</dbReference>
<protein>
    <recommendedName>
        <fullName evidence="2">CxC2-like cysteine cluster KDZ transposase-associated domain-containing protein</fullName>
    </recommendedName>
</protein>
<feature type="region of interest" description="Disordered" evidence="1">
    <location>
        <begin position="295"/>
        <end position="322"/>
    </location>
</feature>
<evidence type="ECO:0000256" key="1">
    <source>
        <dbReference type="SAM" id="MobiDB-lite"/>
    </source>
</evidence>
<sequence>WVEGKLAGPPSAEMLRWLGVNIVPQPEKKAAIAAANAAAAAATAAPSAAPPRLRSAADKTTADYINPLSEKDLQNLEHVRKAALEELVRLRDATAHRRGKEWLIPPKGWTGEKEGIGFGTVEDDAEVCVFLGYYGWFLQNMVYEAVKDLEAQDPASNDIPAGCTRAGCSNPGAHSKCLDCLGSDYLCDSCMLRSHGHIPLHQILRWENGGFARVDLKSIGMHILLGHPGCLACVTEPHFIILDTDKPHDVAIDFCDCGVGGTCAAQLVAARLYPSSYEQPRSAITFRMVMAANADRSSRPPSPASNCNLLQQEGSGQVGRKDKYPFGQVRGDDDWAIDFGNLFEAYRRDADARKLEPNNVNDLIPAGEPQSWDDPSWQGGREVSPPSFLEFTPMRLTHVDGQQMETEWASMVYMHDVVAERVEMPAEMRQNLEYNDYLRNKRHKFTREERKHNDAMWNQRRLAHLKKCKQAALRSARRTSTSTTVPPVPSPRHLVVNVCKFSANNTSELLQFGANFGERMDLAAAGAAVCSIAHQNQPGHWIIVFVLLSGGRGRRSGAHYVAAVVEKE</sequence>
<feature type="region of interest" description="Disordered" evidence="1">
    <location>
        <begin position="359"/>
        <end position="382"/>
    </location>
</feature>
<reference evidence="3" key="1">
    <citation type="submission" date="2023-03" db="EMBL/GenBank/DDBJ databases">
        <title>Massive genome expansion in bonnet fungi (Mycena s.s.) driven by repeated elements and novel gene families across ecological guilds.</title>
        <authorList>
            <consortium name="Lawrence Berkeley National Laboratory"/>
            <person name="Harder C.B."/>
            <person name="Miyauchi S."/>
            <person name="Viragh M."/>
            <person name="Kuo A."/>
            <person name="Thoen E."/>
            <person name="Andreopoulos B."/>
            <person name="Lu D."/>
            <person name="Skrede I."/>
            <person name="Drula E."/>
            <person name="Henrissat B."/>
            <person name="Morin E."/>
            <person name="Kohler A."/>
            <person name="Barry K."/>
            <person name="LaButti K."/>
            <person name="Morin E."/>
            <person name="Salamov A."/>
            <person name="Lipzen A."/>
            <person name="Mereny Z."/>
            <person name="Hegedus B."/>
            <person name="Baldrian P."/>
            <person name="Stursova M."/>
            <person name="Weitz H."/>
            <person name="Taylor A."/>
            <person name="Grigoriev I.V."/>
            <person name="Nagy L.G."/>
            <person name="Martin F."/>
            <person name="Kauserud H."/>
        </authorList>
    </citation>
    <scope>NUCLEOTIDE SEQUENCE</scope>
    <source>
        <strain evidence="3">CBHHK200</strain>
    </source>
</reference>
<evidence type="ECO:0000313" key="3">
    <source>
        <dbReference type="EMBL" id="KAJ7029943.1"/>
    </source>
</evidence>
<dbReference type="InterPro" id="IPR041457">
    <property type="entry name" value="CxC2_KDZ-assoc"/>
</dbReference>
<accession>A0AAD6SP30</accession>
<dbReference type="Pfam" id="PF18803">
    <property type="entry name" value="CxC2"/>
    <property type="match status" value="1"/>
</dbReference>
<proteinExistence type="predicted"/>
<gene>
    <name evidence="3" type="ORF">C8F04DRAFT_1187298</name>
</gene>
<feature type="domain" description="CxC2-like cysteine cluster KDZ transposase-associated" evidence="2">
    <location>
        <begin position="216"/>
        <end position="290"/>
    </location>
</feature>
<evidence type="ECO:0000259" key="2">
    <source>
        <dbReference type="Pfam" id="PF18803"/>
    </source>
</evidence>
<organism evidence="3 4">
    <name type="scientific">Mycena alexandri</name>
    <dbReference type="NCBI Taxonomy" id="1745969"/>
    <lineage>
        <taxon>Eukaryota</taxon>
        <taxon>Fungi</taxon>
        <taxon>Dikarya</taxon>
        <taxon>Basidiomycota</taxon>
        <taxon>Agaricomycotina</taxon>
        <taxon>Agaricomycetes</taxon>
        <taxon>Agaricomycetidae</taxon>
        <taxon>Agaricales</taxon>
        <taxon>Marasmiineae</taxon>
        <taxon>Mycenaceae</taxon>
        <taxon>Mycena</taxon>
    </lineage>
</organism>
<dbReference type="AlphaFoldDB" id="A0AAD6SP30"/>
<keyword evidence="4" id="KW-1185">Reference proteome</keyword>
<feature type="non-terminal residue" evidence="3">
    <location>
        <position position="568"/>
    </location>
</feature>
<dbReference type="CDD" id="cd19757">
    <property type="entry name" value="Bbox1"/>
    <property type="match status" value="1"/>
</dbReference>
<dbReference type="Proteomes" id="UP001218188">
    <property type="component" value="Unassembled WGS sequence"/>
</dbReference>
<comment type="caution">
    <text evidence="3">The sequence shown here is derived from an EMBL/GenBank/DDBJ whole genome shotgun (WGS) entry which is preliminary data.</text>
</comment>
<evidence type="ECO:0000313" key="4">
    <source>
        <dbReference type="Proteomes" id="UP001218188"/>
    </source>
</evidence>